<evidence type="ECO:0000313" key="4">
    <source>
        <dbReference type="Proteomes" id="UP001212821"/>
    </source>
</evidence>
<dbReference type="Proteomes" id="UP001212821">
    <property type="component" value="Chromosome"/>
</dbReference>
<sequence length="164" mass="17611">MPVPSRRAATTFALAALLLLLLPATARATAQPAAPVYTLRNARTGSCLHHVFGTAQVRLEPCEAVPEQRWELRVEGAWINLAAFDPEKDTRGCVAIGDSWIVNYGQCRVTEAAWSVTGGGHCRFRSGSDLSDDDLYLVETQAGDLGARPDGTTPSADWLVTEAS</sequence>
<evidence type="ECO:0008006" key="5">
    <source>
        <dbReference type="Google" id="ProtNLM"/>
    </source>
</evidence>
<evidence type="ECO:0000256" key="2">
    <source>
        <dbReference type="SAM" id="SignalP"/>
    </source>
</evidence>
<proteinExistence type="predicted"/>
<reference evidence="4" key="1">
    <citation type="submission" date="2022-12" db="EMBL/GenBank/DDBJ databases">
        <authorList>
            <person name="Mo P."/>
        </authorList>
    </citation>
    <scope>NUCLEOTIDE SEQUENCE [LARGE SCALE GENOMIC DNA]</scope>
    <source>
        <strain evidence="4">HUAS 3-15</strain>
    </source>
</reference>
<accession>A0ABY7QEF9</accession>
<feature type="chain" id="PRO_5045111543" description="Ricin B lectin domain-containing protein" evidence="2">
    <location>
        <begin position="29"/>
        <end position="164"/>
    </location>
</feature>
<organism evidence="3 4">
    <name type="scientific">Kitasatospora cathayae</name>
    <dbReference type="NCBI Taxonomy" id="3004092"/>
    <lineage>
        <taxon>Bacteria</taxon>
        <taxon>Bacillati</taxon>
        <taxon>Actinomycetota</taxon>
        <taxon>Actinomycetes</taxon>
        <taxon>Kitasatosporales</taxon>
        <taxon>Streptomycetaceae</taxon>
        <taxon>Kitasatospora</taxon>
    </lineage>
</organism>
<gene>
    <name evidence="3" type="ORF">O1G21_37525</name>
</gene>
<keyword evidence="2" id="KW-0732">Signal</keyword>
<feature type="region of interest" description="Disordered" evidence="1">
    <location>
        <begin position="144"/>
        <end position="164"/>
    </location>
</feature>
<feature type="signal peptide" evidence="2">
    <location>
        <begin position="1"/>
        <end position="28"/>
    </location>
</feature>
<dbReference type="EMBL" id="CP115450">
    <property type="protein sequence ID" value="WBP91012.1"/>
    <property type="molecule type" value="Genomic_DNA"/>
</dbReference>
<protein>
    <recommendedName>
        <fullName evidence="5">Ricin B lectin domain-containing protein</fullName>
    </recommendedName>
</protein>
<evidence type="ECO:0000313" key="3">
    <source>
        <dbReference type="EMBL" id="WBP91012.1"/>
    </source>
</evidence>
<dbReference type="SUPFAM" id="SSF50370">
    <property type="entry name" value="Ricin B-like lectins"/>
    <property type="match status" value="1"/>
</dbReference>
<name>A0ABY7QEF9_9ACTN</name>
<evidence type="ECO:0000256" key="1">
    <source>
        <dbReference type="SAM" id="MobiDB-lite"/>
    </source>
</evidence>
<keyword evidence="4" id="KW-1185">Reference proteome</keyword>
<dbReference type="RefSeq" id="WP_270150137.1">
    <property type="nucleotide sequence ID" value="NZ_CP115450.1"/>
</dbReference>
<dbReference type="InterPro" id="IPR035992">
    <property type="entry name" value="Ricin_B-like_lectins"/>
</dbReference>